<keyword evidence="1" id="KW-0732">Signal</keyword>
<evidence type="ECO:0000256" key="1">
    <source>
        <dbReference type="SAM" id="SignalP"/>
    </source>
</evidence>
<keyword evidence="3" id="KW-1185">Reference proteome</keyword>
<dbReference type="InterPro" id="IPR036249">
    <property type="entry name" value="Thioredoxin-like_sf"/>
</dbReference>
<evidence type="ECO:0008006" key="4">
    <source>
        <dbReference type="Google" id="ProtNLM"/>
    </source>
</evidence>
<dbReference type="OrthoDB" id="5956088at2"/>
<reference evidence="2 3" key="1">
    <citation type="submission" date="2019-03" db="EMBL/GenBank/DDBJ databases">
        <title>Draft genome of Massilia hortus sp. nov., a novel bacterial species of the Oxalobacteraceae family.</title>
        <authorList>
            <person name="Peta V."/>
            <person name="Raths R."/>
            <person name="Bucking H."/>
        </authorList>
    </citation>
    <scope>NUCLEOTIDE SEQUENCE [LARGE SCALE GENOMIC DNA]</scope>
    <source>
        <strain evidence="2 3">ONC3</strain>
    </source>
</reference>
<dbReference type="AlphaFoldDB" id="A0A4Y9T8E1"/>
<name>A0A4Y9T8E1_9BURK</name>
<sequence>MKRWMFALSACAALHAAAASEPLRPFEQDSLRQIVASHAGKPFVVVLWSLDCDYCAPSFKALANAQRKRKLDVVSIATDRFDDAQAATYIDHKLKATGVQAERWAFGAAPAEQLRYAIDPKWHGEMPRSYWYNADGTVTAHSGVITPELIQRLATAHTQK</sequence>
<comment type="caution">
    <text evidence="2">The sequence shown here is derived from an EMBL/GenBank/DDBJ whole genome shotgun (WGS) entry which is preliminary data.</text>
</comment>
<accession>A0A4Y9T8E1</accession>
<dbReference type="EMBL" id="SPUM01000034">
    <property type="protein sequence ID" value="TFW33872.1"/>
    <property type="molecule type" value="Genomic_DNA"/>
</dbReference>
<dbReference type="Gene3D" id="3.40.30.10">
    <property type="entry name" value="Glutaredoxin"/>
    <property type="match status" value="1"/>
</dbReference>
<organism evidence="2 3">
    <name type="scientific">Massilia horti</name>
    <dbReference type="NCBI Taxonomy" id="2562153"/>
    <lineage>
        <taxon>Bacteria</taxon>
        <taxon>Pseudomonadati</taxon>
        <taxon>Pseudomonadota</taxon>
        <taxon>Betaproteobacteria</taxon>
        <taxon>Burkholderiales</taxon>
        <taxon>Oxalobacteraceae</taxon>
        <taxon>Telluria group</taxon>
        <taxon>Massilia</taxon>
    </lineage>
</organism>
<feature type="signal peptide" evidence="1">
    <location>
        <begin position="1"/>
        <end position="18"/>
    </location>
</feature>
<dbReference type="RefSeq" id="WP_135188735.1">
    <property type="nucleotide sequence ID" value="NZ_SPUM01000034.1"/>
</dbReference>
<feature type="chain" id="PRO_5021502730" description="Thioredoxin domain-containing protein" evidence="1">
    <location>
        <begin position="19"/>
        <end position="160"/>
    </location>
</feature>
<protein>
    <recommendedName>
        <fullName evidence="4">Thioredoxin domain-containing protein</fullName>
    </recommendedName>
</protein>
<dbReference type="Proteomes" id="UP000297258">
    <property type="component" value="Unassembled WGS sequence"/>
</dbReference>
<proteinExistence type="predicted"/>
<dbReference type="SUPFAM" id="SSF52833">
    <property type="entry name" value="Thioredoxin-like"/>
    <property type="match status" value="1"/>
</dbReference>
<evidence type="ECO:0000313" key="2">
    <source>
        <dbReference type="EMBL" id="TFW33872.1"/>
    </source>
</evidence>
<evidence type="ECO:0000313" key="3">
    <source>
        <dbReference type="Proteomes" id="UP000297258"/>
    </source>
</evidence>
<gene>
    <name evidence="2" type="ORF">E4O92_05415</name>
</gene>